<name>A0ABZ0IJQ4_9BACT</name>
<dbReference type="CDD" id="cd04301">
    <property type="entry name" value="NAT_SF"/>
    <property type="match status" value="1"/>
</dbReference>
<dbReference type="Proteomes" id="UP001302349">
    <property type="component" value="Chromosome"/>
</dbReference>
<dbReference type="RefSeq" id="WP_317487581.1">
    <property type="nucleotide sequence ID" value="NZ_CP136051.1"/>
</dbReference>
<protein>
    <submittedName>
        <fullName evidence="3">GNAT family N-acetyltransferase</fullName>
    </submittedName>
</protein>
<dbReference type="EMBL" id="CP136051">
    <property type="protein sequence ID" value="WOK04781.1"/>
    <property type="molecule type" value="Genomic_DNA"/>
</dbReference>
<dbReference type="Pfam" id="PF13508">
    <property type="entry name" value="Acetyltransf_7"/>
    <property type="match status" value="1"/>
</dbReference>
<evidence type="ECO:0000313" key="4">
    <source>
        <dbReference type="Proteomes" id="UP001302349"/>
    </source>
</evidence>
<dbReference type="PANTHER" id="PTHR13947:SF37">
    <property type="entry name" value="LD18367P"/>
    <property type="match status" value="1"/>
</dbReference>
<keyword evidence="1" id="KW-0808">Transferase</keyword>
<dbReference type="InterPro" id="IPR016181">
    <property type="entry name" value="Acyl_CoA_acyltransferase"/>
</dbReference>
<dbReference type="PROSITE" id="PS51186">
    <property type="entry name" value="GNAT"/>
    <property type="match status" value="1"/>
</dbReference>
<evidence type="ECO:0000313" key="3">
    <source>
        <dbReference type="EMBL" id="WOK04781.1"/>
    </source>
</evidence>
<feature type="domain" description="N-acetyltransferase" evidence="2">
    <location>
        <begin position="10"/>
        <end position="163"/>
    </location>
</feature>
<keyword evidence="4" id="KW-1185">Reference proteome</keyword>
<sequence length="167" mass="19518">MKAAITLESVTIRTELRPGDIGYVIYMHGDIYSKEYGYSLGFESYVAESFVEFYKQYDANLDRVWVCEHNEKIIGFLLLMHRGKAAQLRYFIMEKPYRGIGLGKKLMNLYMNELNSLGYESSYLLTVDELPAAASLYKRHGFRLTEEKPFSDFGKPLMEQKYELMLR</sequence>
<dbReference type="PANTHER" id="PTHR13947">
    <property type="entry name" value="GNAT FAMILY N-ACETYLTRANSFERASE"/>
    <property type="match status" value="1"/>
</dbReference>
<organism evidence="3 4">
    <name type="scientific">Imperialibacter roseus</name>
    <dbReference type="NCBI Taxonomy" id="1324217"/>
    <lineage>
        <taxon>Bacteria</taxon>
        <taxon>Pseudomonadati</taxon>
        <taxon>Bacteroidota</taxon>
        <taxon>Cytophagia</taxon>
        <taxon>Cytophagales</taxon>
        <taxon>Flammeovirgaceae</taxon>
        <taxon>Imperialibacter</taxon>
    </lineage>
</organism>
<dbReference type="InterPro" id="IPR000182">
    <property type="entry name" value="GNAT_dom"/>
</dbReference>
<dbReference type="SUPFAM" id="SSF55729">
    <property type="entry name" value="Acyl-CoA N-acyltransferases (Nat)"/>
    <property type="match status" value="1"/>
</dbReference>
<accession>A0ABZ0IJQ4</accession>
<dbReference type="InterPro" id="IPR050769">
    <property type="entry name" value="NAT_camello-type"/>
</dbReference>
<evidence type="ECO:0000259" key="2">
    <source>
        <dbReference type="PROSITE" id="PS51186"/>
    </source>
</evidence>
<dbReference type="Gene3D" id="3.40.630.30">
    <property type="match status" value="1"/>
</dbReference>
<evidence type="ECO:0000256" key="1">
    <source>
        <dbReference type="ARBA" id="ARBA00022679"/>
    </source>
</evidence>
<proteinExistence type="predicted"/>
<gene>
    <name evidence="3" type="ORF">RT717_16995</name>
</gene>
<reference evidence="3 4" key="1">
    <citation type="journal article" date="2023" name="Microbiol. Resour. Announc.">
        <title>Complete Genome Sequence of Imperialibacter roseus strain P4T.</title>
        <authorList>
            <person name="Tizabi D.R."/>
            <person name="Bachvaroff T."/>
            <person name="Hill R.T."/>
        </authorList>
    </citation>
    <scope>NUCLEOTIDE SEQUENCE [LARGE SCALE GENOMIC DNA]</scope>
    <source>
        <strain evidence="3 4">P4T</strain>
    </source>
</reference>